<dbReference type="InterPro" id="IPR035923">
    <property type="entry name" value="TT1751-like_sf"/>
</dbReference>
<comment type="caution">
    <text evidence="4">The sequence shown here is derived from an EMBL/GenBank/DDBJ whole genome shotgun (WGS) entry which is preliminary data.</text>
</comment>
<proteinExistence type="predicted"/>
<protein>
    <submittedName>
        <fullName evidence="4">DUF302 domain-containing protein</fullName>
    </submittedName>
</protein>
<organism evidence="4 5">
    <name type="scientific">Salinisphaera aquimarina</name>
    <dbReference type="NCBI Taxonomy" id="2094031"/>
    <lineage>
        <taxon>Bacteria</taxon>
        <taxon>Pseudomonadati</taxon>
        <taxon>Pseudomonadota</taxon>
        <taxon>Gammaproteobacteria</taxon>
        <taxon>Salinisphaerales</taxon>
        <taxon>Salinisphaeraceae</taxon>
        <taxon>Salinisphaera</taxon>
    </lineage>
</organism>
<dbReference type="RefSeq" id="WP_380688308.1">
    <property type="nucleotide sequence ID" value="NZ_JBHRSS010000003.1"/>
</dbReference>
<dbReference type="Proteomes" id="UP001595462">
    <property type="component" value="Unassembled WGS sequence"/>
</dbReference>
<dbReference type="EMBL" id="JBHRSS010000003">
    <property type="protein sequence ID" value="MFC3103868.1"/>
    <property type="molecule type" value="Genomic_DNA"/>
</dbReference>
<feature type="chain" id="PRO_5046123424" evidence="2">
    <location>
        <begin position="27"/>
        <end position="369"/>
    </location>
</feature>
<evidence type="ECO:0000313" key="4">
    <source>
        <dbReference type="EMBL" id="MFC3103868.1"/>
    </source>
</evidence>
<feature type="region of interest" description="Disordered" evidence="1">
    <location>
        <begin position="327"/>
        <end position="369"/>
    </location>
</feature>
<dbReference type="SUPFAM" id="SSF103247">
    <property type="entry name" value="TT1751-like"/>
    <property type="match status" value="2"/>
</dbReference>
<feature type="domain" description="DUF302" evidence="3">
    <location>
        <begin position="241"/>
        <end position="297"/>
    </location>
</feature>
<name>A0ABV7EMC5_9GAMM</name>
<accession>A0ABV7EMC5</accession>
<dbReference type="Gene3D" id="3.30.310.70">
    <property type="entry name" value="TT1751-like domain"/>
    <property type="match status" value="2"/>
</dbReference>
<sequence>MTCQPRTRRDRIALWLLLALSLVVVAACDWSSELGIGNDDDDSKDVTAPVEDTDIAGLSVAVSSSDFDTTLSTLRQDVASVYRADYAQLIDHRNNADSGNLTLRPTTVVYFDDPNRSAALIAADARVALDLPARILVYRDSDNAVGVAYTNVDYLDARYALDDAENDTLDGLEDDMRTLAESAAGDDIRREGSAAKVSDGEGIETVDSDNDFNTTVNNLATAINARDNLGAPVIIDEATRAVQVGRAINPSTLFLFGNPTVGTRLMQSSQTAGVDLPQKMLVSQDDDGDVHIYYNDPGYIADRHNIGDRDDEIEAIADLLDDLADEASGSGTNRGTGAGTVTTPGTGGTSPTSPGIGSGSNVSSGIGTP</sequence>
<feature type="domain" description="DUF302" evidence="3">
    <location>
        <begin position="90"/>
        <end position="151"/>
    </location>
</feature>
<dbReference type="PANTHER" id="PTHR38342">
    <property type="entry name" value="SLR5037 PROTEIN"/>
    <property type="match status" value="1"/>
</dbReference>
<dbReference type="CDD" id="cd14797">
    <property type="entry name" value="DUF302"/>
    <property type="match status" value="2"/>
</dbReference>
<reference evidence="5" key="1">
    <citation type="journal article" date="2019" name="Int. J. Syst. Evol. Microbiol.">
        <title>The Global Catalogue of Microorganisms (GCM) 10K type strain sequencing project: providing services to taxonomists for standard genome sequencing and annotation.</title>
        <authorList>
            <consortium name="The Broad Institute Genomics Platform"/>
            <consortium name="The Broad Institute Genome Sequencing Center for Infectious Disease"/>
            <person name="Wu L."/>
            <person name="Ma J."/>
        </authorList>
    </citation>
    <scope>NUCLEOTIDE SEQUENCE [LARGE SCALE GENOMIC DNA]</scope>
    <source>
        <strain evidence="5">KCTC 52640</strain>
    </source>
</reference>
<evidence type="ECO:0000256" key="2">
    <source>
        <dbReference type="SAM" id="SignalP"/>
    </source>
</evidence>
<dbReference type="InterPro" id="IPR005180">
    <property type="entry name" value="DUF302"/>
</dbReference>
<dbReference type="Pfam" id="PF03625">
    <property type="entry name" value="DUF302"/>
    <property type="match status" value="2"/>
</dbReference>
<keyword evidence="5" id="KW-1185">Reference proteome</keyword>
<evidence type="ECO:0000256" key="1">
    <source>
        <dbReference type="SAM" id="MobiDB-lite"/>
    </source>
</evidence>
<dbReference type="PANTHER" id="PTHR38342:SF2">
    <property type="entry name" value="INNER MEMBRANE OR EXPORTED"/>
    <property type="match status" value="1"/>
</dbReference>
<evidence type="ECO:0000259" key="3">
    <source>
        <dbReference type="Pfam" id="PF03625"/>
    </source>
</evidence>
<gene>
    <name evidence="4" type="ORF">ACFOSU_08180</name>
</gene>
<evidence type="ECO:0000313" key="5">
    <source>
        <dbReference type="Proteomes" id="UP001595462"/>
    </source>
</evidence>
<feature type="compositionally biased region" description="Low complexity" evidence="1">
    <location>
        <begin position="339"/>
        <end position="369"/>
    </location>
</feature>
<dbReference type="PROSITE" id="PS51257">
    <property type="entry name" value="PROKAR_LIPOPROTEIN"/>
    <property type="match status" value="1"/>
</dbReference>
<feature type="signal peptide" evidence="2">
    <location>
        <begin position="1"/>
        <end position="26"/>
    </location>
</feature>
<keyword evidence="2" id="KW-0732">Signal</keyword>